<feature type="transmembrane region" description="Helical" evidence="2">
    <location>
        <begin position="403"/>
        <end position="426"/>
    </location>
</feature>
<evidence type="ECO:0000313" key="4">
    <source>
        <dbReference type="Proteomes" id="UP001217754"/>
    </source>
</evidence>
<evidence type="ECO:0000256" key="1">
    <source>
        <dbReference type="SAM" id="MobiDB-lite"/>
    </source>
</evidence>
<keyword evidence="2" id="KW-0812">Transmembrane</keyword>
<sequence>MPKLDGSDKARSGTARKRQDRAPGLIRVAQRRPEPLVATAAPSTSDVLVAGTSAAASAAPSAAETEETLSETSLQSHHTLPIPASSEDAHISMPRSVSAGTLDTQGQLERLLLQSLDSDDQRKAKRAKRATWAAPPREYHVDDSPDSESTEPEAHGSSEHDDGGGGATRHVYFDERMLHRQSSRQFWHHEARQARRAAFHPGSPHLDKRQAMEALMHRLQAQIEDAGNMLRHVPPNEWPFGRGSGSSTPYSEVLGYEVRRTLRPRPSIPVWEERPKVARPLRVSLRLTLEAHAPFFSASTARAPESHGWLAGVVRDLVQNALAYRVLVRSGAPADGPRVNVVLAALPTRALVWMSDVLHAPSTRRAYPPWLAPALRSHRPLYFQAILMQITVPTFLLHRANMIFATVLELTLVLTQLLLCLLLAGVQHTHS</sequence>
<feature type="region of interest" description="Disordered" evidence="1">
    <location>
        <begin position="57"/>
        <end position="88"/>
    </location>
</feature>
<dbReference type="Proteomes" id="UP001217754">
    <property type="component" value="Chromosome 2"/>
</dbReference>
<dbReference type="AlphaFoldDB" id="A0AAF0J9L4"/>
<dbReference type="EMBL" id="CP119959">
    <property type="protein sequence ID" value="WFD38310.1"/>
    <property type="molecule type" value="Genomic_DNA"/>
</dbReference>
<evidence type="ECO:0000256" key="2">
    <source>
        <dbReference type="SAM" id="Phobius"/>
    </source>
</evidence>
<feature type="region of interest" description="Disordered" evidence="1">
    <location>
        <begin position="1"/>
        <end position="42"/>
    </location>
</feature>
<feature type="region of interest" description="Disordered" evidence="1">
    <location>
        <begin position="113"/>
        <end position="169"/>
    </location>
</feature>
<dbReference type="RefSeq" id="XP_060121207.1">
    <property type="nucleotide sequence ID" value="XM_060265224.1"/>
</dbReference>
<evidence type="ECO:0000313" key="3">
    <source>
        <dbReference type="EMBL" id="WFD38310.1"/>
    </source>
</evidence>
<keyword evidence="2" id="KW-0472">Membrane</keyword>
<protein>
    <submittedName>
        <fullName evidence="3">Uncharacterized protein</fullName>
    </submittedName>
</protein>
<gene>
    <name evidence="3" type="ORF">MJAP1_001261</name>
</gene>
<feature type="compositionally biased region" description="Basic and acidic residues" evidence="1">
    <location>
        <begin position="1"/>
        <end position="11"/>
    </location>
</feature>
<keyword evidence="4" id="KW-1185">Reference proteome</keyword>
<keyword evidence="2" id="KW-1133">Transmembrane helix</keyword>
<proteinExistence type="predicted"/>
<name>A0AAF0J9L4_9BASI</name>
<dbReference type="GeneID" id="85224910"/>
<organism evidence="3 4">
    <name type="scientific">Malassezia japonica</name>
    <dbReference type="NCBI Taxonomy" id="223818"/>
    <lineage>
        <taxon>Eukaryota</taxon>
        <taxon>Fungi</taxon>
        <taxon>Dikarya</taxon>
        <taxon>Basidiomycota</taxon>
        <taxon>Ustilaginomycotina</taxon>
        <taxon>Malasseziomycetes</taxon>
        <taxon>Malasseziales</taxon>
        <taxon>Malasseziaceae</taxon>
        <taxon>Malassezia</taxon>
    </lineage>
</organism>
<accession>A0AAF0J9L4</accession>
<reference evidence="3" key="1">
    <citation type="submission" date="2023-03" db="EMBL/GenBank/DDBJ databases">
        <title>Mating type loci evolution in Malassezia.</title>
        <authorList>
            <person name="Coelho M.A."/>
        </authorList>
    </citation>
    <scope>NUCLEOTIDE SEQUENCE</scope>
    <source>
        <strain evidence="3">CBS 9431</strain>
    </source>
</reference>
<feature type="compositionally biased region" description="Basic and acidic residues" evidence="1">
    <location>
        <begin position="152"/>
        <end position="163"/>
    </location>
</feature>